<dbReference type="Proteomes" id="UP000247498">
    <property type="component" value="Unassembled WGS sequence"/>
</dbReference>
<proteinExistence type="predicted"/>
<organism evidence="1 2">
    <name type="scientific">Raphidocelis subcapitata</name>
    <dbReference type="NCBI Taxonomy" id="307507"/>
    <lineage>
        <taxon>Eukaryota</taxon>
        <taxon>Viridiplantae</taxon>
        <taxon>Chlorophyta</taxon>
        <taxon>core chlorophytes</taxon>
        <taxon>Chlorophyceae</taxon>
        <taxon>CS clade</taxon>
        <taxon>Sphaeropleales</taxon>
        <taxon>Selenastraceae</taxon>
        <taxon>Raphidocelis</taxon>
    </lineage>
</organism>
<dbReference type="PANTHER" id="PTHR47721">
    <property type="entry name" value="OS01G0235100 PROTEIN"/>
    <property type="match status" value="1"/>
</dbReference>
<evidence type="ECO:0000313" key="2">
    <source>
        <dbReference type="Proteomes" id="UP000247498"/>
    </source>
</evidence>
<dbReference type="STRING" id="307507.A0A2V0P3C8"/>
<name>A0A2V0P3C8_9CHLO</name>
<protein>
    <submittedName>
        <fullName evidence="1">Uncharacterized protein</fullName>
    </submittedName>
</protein>
<reference evidence="1 2" key="1">
    <citation type="journal article" date="2018" name="Sci. Rep.">
        <title>Raphidocelis subcapitata (=Pseudokirchneriella subcapitata) provides an insight into genome evolution and environmental adaptations in the Sphaeropleales.</title>
        <authorList>
            <person name="Suzuki S."/>
            <person name="Yamaguchi H."/>
            <person name="Nakajima N."/>
            <person name="Kawachi M."/>
        </authorList>
    </citation>
    <scope>NUCLEOTIDE SEQUENCE [LARGE SCALE GENOMIC DNA]</scope>
    <source>
        <strain evidence="1 2">NIES-35</strain>
    </source>
</reference>
<gene>
    <name evidence="1" type="ORF">Rsub_07357</name>
</gene>
<accession>A0A2V0P3C8</accession>
<dbReference type="AlphaFoldDB" id="A0A2V0P3C8"/>
<keyword evidence="2" id="KW-1185">Reference proteome</keyword>
<sequence>MRAASGRHCSTSGSSCLRTTAPRRTALRVRASGGQQEPAAAASACKTCGMDLSKKPSGCDGEGRIIGGLGAVPGFRWWPIKAYRPCPGLDQAGLEYTRKGQATNEVLFGGVSLGEAQQQSLERMKQTQERGLDVDI</sequence>
<dbReference type="PANTHER" id="PTHR47721:SF2">
    <property type="entry name" value="OS01G0235100 PROTEIN"/>
    <property type="match status" value="1"/>
</dbReference>
<dbReference type="OrthoDB" id="421474at2759"/>
<evidence type="ECO:0000313" key="1">
    <source>
        <dbReference type="EMBL" id="GBF94089.1"/>
    </source>
</evidence>
<dbReference type="InParanoid" id="A0A2V0P3C8"/>
<comment type="caution">
    <text evidence="1">The sequence shown here is derived from an EMBL/GenBank/DDBJ whole genome shotgun (WGS) entry which is preliminary data.</text>
</comment>
<dbReference type="EMBL" id="BDRX01000047">
    <property type="protein sequence ID" value="GBF94089.1"/>
    <property type="molecule type" value="Genomic_DNA"/>
</dbReference>